<gene>
    <name evidence="1" type="ORF">HMPREF0557_01078</name>
</gene>
<evidence type="ECO:0000313" key="1">
    <source>
        <dbReference type="EMBL" id="EHN61826.1"/>
    </source>
</evidence>
<reference evidence="1 2" key="1">
    <citation type="submission" date="2011-08" db="EMBL/GenBank/DDBJ databases">
        <authorList>
            <person name="Weinstock G."/>
            <person name="Sodergren E."/>
            <person name="Clifton S."/>
            <person name="Fulton L."/>
            <person name="Fulton B."/>
            <person name="Courtney L."/>
            <person name="Fronick C."/>
            <person name="Harrison M."/>
            <person name="Strong C."/>
            <person name="Farmer C."/>
            <person name="Delahaunty K."/>
            <person name="Markovic C."/>
            <person name="Hall O."/>
            <person name="Minx P."/>
            <person name="Tomlinson C."/>
            <person name="Mitreva M."/>
            <person name="Hou S."/>
            <person name="Chen J."/>
            <person name="Wollam A."/>
            <person name="Pepin K.H."/>
            <person name="Johnson M."/>
            <person name="Bhonagiri V."/>
            <person name="Zhang X."/>
            <person name="Suruliraj S."/>
            <person name="Warren W."/>
            <person name="Chinwalla A."/>
            <person name="Mardis E.R."/>
            <person name="Wilson R.K."/>
        </authorList>
    </citation>
    <scope>NUCLEOTIDE SEQUENCE [LARGE SCALE GENOMIC DNA]</scope>
    <source>
        <strain evidence="1 2">ATCC 33091</strain>
    </source>
</reference>
<evidence type="ECO:0000313" key="2">
    <source>
        <dbReference type="Proteomes" id="UP000003597"/>
    </source>
</evidence>
<accession>A0AB72ZAG7</accession>
<organism evidence="1 2">
    <name type="scientific">Listeria innocua ATCC 33091</name>
    <dbReference type="NCBI Taxonomy" id="1002366"/>
    <lineage>
        <taxon>Bacteria</taxon>
        <taxon>Bacillati</taxon>
        <taxon>Bacillota</taxon>
        <taxon>Bacilli</taxon>
        <taxon>Bacillales</taxon>
        <taxon>Listeriaceae</taxon>
        <taxon>Listeria</taxon>
    </lineage>
</organism>
<dbReference type="RefSeq" id="WP_003770430.1">
    <property type="nucleotide sequence ID" value="NZ_JH556647.1"/>
</dbReference>
<name>A0AB72ZAG7_LISIO</name>
<keyword evidence="2" id="KW-1185">Reference proteome</keyword>
<dbReference type="AlphaFoldDB" id="A0AB72ZAG7"/>
<proteinExistence type="predicted"/>
<dbReference type="Proteomes" id="UP000003597">
    <property type="component" value="Unassembled WGS sequence"/>
</dbReference>
<dbReference type="EMBL" id="AGCN01000019">
    <property type="protein sequence ID" value="EHN61826.1"/>
    <property type="molecule type" value="Genomic_DNA"/>
</dbReference>
<comment type="caution">
    <text evidence="1">The sequence shown here is derived from an EMBL/GenBank/DDBJ whole genome shotgun (WGS) entry which is preliminary data.</text>
</comment>
<protein>
    <submittedName>
        <fullName evidence="1">Uncharacterized protein</fullName>
    </submittedName>
</protein>
<sequence length="204" mass="24529">MINLEWEELDRLEVDGKLEQILKFSYDAWISDPKNTRFFVRAFFLKWYLQIDNFDIESYEEQDEKLRYMYSYGEQELLDIPEVKWIMGYCLSLNPECFMGEEDYDDLRLKGKKYLREASLANPEDVFLKDSYYASGGKSVKEFVKWESENREQLANYLQANFNYDSLFSDYFKEMVTMYISGKIQEKGILERLFSKLKKKDKGN</sequence>